<keyword evidence="3 6" id="KW-1133">Transmembrane helix</keyword>
<sequence>MSYLRSVLISLVLLVSICQAKTGGLRASTSSQGKGLLSNAMVGLSAVAGFLFIVFIILIIKRLFFKKDNRDDEESEPELEVISLTMEEYSLASSRQVRIGYTSLT</sequence>
<dbReference type="GO" id="GO:0016020">
    <property type="term" value="C:membrane"/>
    <property type="evidence" value="ECO:0007669"/>
    <property type="project" value="UniProtKB-SubCell"/>
</dbReference>
<comment type="caution">
    <text evidence="8">The sequence shown here is derived from an EMBL/GenBank/DDBJ whole genome shotgun (WGS) entry which is preliminary data.</text>
</comment>
<evidence type="ECO:0000256" key="2">
    <source>
        <dbReference type="ARBA" id="ARBA00022692"/>
    </source>
</evidence>
<evidence type="ECO:0000256" key="5">
    <source>
        <dbReference type="ARBA" id="ARBA00049650"/>
    </source>
</evidence>
<evidence type="ECO:0000256" key="7">
    <source>
        <dbReference type="SAM" id="SignalP"/>
    </source>
</evidence>
<dbReference type="Pfam" id="PF15807">
    <property type="entry name" value="MAP17"/>
    <property type="match status" value="1"/>
</dbReference>
<evidence type="ECO:0000313" key="9">
    <source>
        <dbReference type="Proteomes" id="UP000606274"/>
    </source>
</evidence>
<dbReference type="InterPro" id="IPR031627">
    <property type="entry name" value="PDZK1IP1/SMIM24"/>
</dbReference>
<gene>
    <name evidence="8" type="ORF">HF521_007370</name>
</gene>
<evidence type="ECO:0000256" key="4">
    <source>
        <dbReference type="ARBA" id="ARBA00023136"/>
    </source>
</evidence>
<comment type="similarity">
    <text evidence="5">Belongs to the PDZK1-interacting protein 1/SMIM24 family.</text>
</comment>
<feature type="transmembrane region" description="Helical" evidence="6">
    <location>
        <begin position="36"/>
        <end position="60"/>
    </location>
</feature>
<accession>A0A8T0AR84</accession>
<evidence type="ECO:0000256" key="1">
    <source>
        <dbReference type="ARBA" id="ARBA00004167"/>
    </source>
</evidence>
<feature type="chain" id="PRO_5035759163" evidence="7">
    <location>
        <begin position="21"/>
        <end position="105"/>
    </location>
</feature>
<keyword evidence="2 6" id="KW-0812">Transmembrane</keyword>
<dbReference type="AlphaFoldDB" id="A0A8T0AR84"/>
<reference evidence="8" key="1">
    <citation type="submission" date="2020-08" db="EMBL/GenBank/DDBJ databases">
        <title>Chromosome-level assembly of Southern catfish (Silurus meridionalis) provides insights into visual adaptation to the nocturnal and benthic lifestyles.</title>
        <authorList>
            <person name="Zhang Y."/>
            <person name="Wang D."/>
            <person name="Peng Z."/>
        </authorList>
    </citation>
    <scope>NUCLEOTIDE SEQUENCE</scope>
    <source>
        <strain evidence="8">SWU-2019-XX</strain>
        <tissue evidence="8">Muscle</tissue>
    </source>
</reference>
<name>A0A8T0AR84_SILME</name>
<keyword evidence="4 6" id="KW-0472">Membrane</keyword>
<proteinExistence type="inferred from homology"/>
<evidence type="ECO:0000256" key="6">
    <source>
        <dbReference type="SAM" id="Phobius"/>
    </source>
</evidence>
<comment type="subcellular location">
    <subcellularLocation>
        <location evidence="1">Membrane</location>
        <topology evidence="1">Single-pass membrane protein</topology>
    </subcellularLocation>
</comment>
<evidence type="ECO:0000256" key="3">
    <source>
        <dbReference type="ARBA" id="ARBA00022989"/>
    </source>
</evidence>
<evidence type="ECO:0000313" key="8">
    <source>
        <dbReference type="EMBL" id="KAF7695647.1"/>
    </source>
</evidence>
<dbReference type="EMBL" id="JABFDY010000017">
    <property type="protein sequence ID" value="KAF7695647.1"/>
    <property type="molecule type" value="Genomic_DNA"/>
</dbReference>
<feature type="signal peptide" evidence="7">
    <location>
        <begin position="1"/>
        <end position="20"/>
    </location>
</feature>
<protein>
    <submittedName>
        <fullName evidence="8">Uncharacterized protein</fullName>
    </submittedName>
</protein>
<keyword evidence="9" id="KW-1185">Reference proteome</keyword>
<organism evidence="8 9">
    <name type="scientific">Silurus meridionalis</name>
    <name type="common">Southern catfish</name>
    <name type="synonym">Silurus soldatovi meridionalis</name>
    <dbReference type="NCBI Taxonomy" id="175797"/>
    <lineage>
        <taxon>Eukaryota</taxon>
        <taxon>Metazoa</taxon>
        <taxon>Chordata</taxon>
        <taxon>Craniata</taxon>
        <taxon>Vertebrata</taxon>
        <taxon>Euteleostomi</taxon>
        <taxon>Actinopterygii</taxon>
        <taxon>Neopterygii</taxon>
        <taxon>Teleostei</taxon>
        <taxon>Ostariophysi</taxon>
        <taxon>Siluriformes</taxon>
        <taxon>Siluridae</taxon>
        <taxon>Silurus</taxon>
    </lineage>
</organism>
<dbReference type="Proteomes" id="UP000606274">
    <property type="component" value="Unassembled WGS sequence"/>
</dbReference>
<keyword evidence="7" id="KW-0732">Signal</keyword>